<sequence>MFMKEDLPEVILLVIYELISMVDERFRGLGYELEAIRPCAHEIAIMEFDAFGDPRFIEKMDPIVSVHWITDVESAFLANICPPEAKINFSACLLRDGLTDWWRVVCRVLEPDADESITWEDFISRFRKEFGPIIEV</sequence>
<gene>
    <name evidence="1" type="ORF">LVIROSA_LOCUS35635</name>
</gene>
<reference evidence="1 2" key="1">
    <citation type="submission" date="2022-01" db="EMBL/GenBank/DDBJ databases">
        <authorList>
            <person name="Xiong W."/>
            <person name="Schranz E."/>
        </authorList>
    </citation>
    <scope>NUCLEOTIDE SEQUENCE [LARGE SCALE GENOMIC DNA]</scope>
</reference>
<accession>A0AAU9PJJ1</accession>
<comment type="caution">
    <text evidence="1">The sequence shown here is derived from an EMBL/GenBank/DDBJ whole genome shotgun (WGS) entry which is preliminary data.</text>
</comment>
<organism evidence="1 2">
    <name type="scientific">Lactuca virosa</name>
    <dbReference type="NCBI Taxonomy" id="75947"/>
    <lineage>
        <taxon>Eukaryota</taxon>
        <taxon>Viridiplantae</taxon>
        <taxon>Streptophyta</taxon>
        <taxon>Embryophyta</taxon>
        <taxon>Tracheophyta</taxon>
        <taxon>Spermatophyta</taxon>
        <taxon>Magnoliopsida</taxon>
        <taxon>eudicotyledons</taxon>
        <taxon>Gunneridae</taxon>
        <taxon>Pentapetalae</taxon>
        <taxon>asterids</taxon>
        <taxon>campanulids</taxon>
        <taxon>Asterales</taxon>
        <taxon>Asteraceae</taxon>
        <taxon>Cichorioideae</taxon>
        <taxon>Cichorieae</taxon>
        <taxon>Lactucinae</taxon>
        <taxon>Lactuca</taxon>
    </lineage>
</organism>
<dbReference type="EMBL" id="CAKMRJ010005634">
    <property type="protein sequence ID" value="CAH1450199.1"/>
    <property type="molecule type" value="Genomic_DNA"/>
</dbReference>
<keyword evidence="2" id="KW-1185">Reference proteome</keyword>
<dbReference type="AlphaFoldDB" id="A0AAU9PJJ1"/>
<protein>
    <recommendedName>
        <fullName evidence="3">Retrotransposon gag domain-containing protein</fullName>
    </recommendedName>
</protein>
<evidence type="ECO:0008006" key="3">
    <source>
        <dbReference type="Google" id="ProtNLM"/>
    </source>
</evidence>
<proteinExistence type="predicted"/>
<evidence type="ECO:0000313" key="2">
    <source>
        <dbReference type="Proteomes" id="UP001157418"/>
    </source>
</evidence>
<evidence type="ECO:0000313" key="1">
    <source>
        <dbReference type="EMBL" id="CAH1450199.1"/>
    </source>
</evidence>
<dbReference type="Proteomes" id="UP001157418">
    <property type="component" value="Unassembled WGS sequence"/>
</dbReference>
<name>A0AAU9PJJ1_9ASTR</name>